<name>A0A087T489_STEMI</name>
<feature type="region of interest" description="Disordered" evidence="1">
    <location>
        <begin position="1"/>
        <end position="21"/>
    </location>
</feature>
<dbReference type="OrthoDB" id="8194677at2759"/>
<dbReference type="AlphaFoldDB" id="A0A087T489"/>
<evidence type="ECO:0000313" key="2">
    <source>
        <dbReference type="EMBL" id="KFM59928.1"/>
    </source>
</evidence>
<dbReference type="Proteomes" id="UP000054359">
    <property type="component" value="Unassembled WGS sequence"/>
</dbReference>
<keyword evidence="3" id="KW-1185">Reference proteome</keyword>
<sequence length="271" mass="31789">MDILSSKSEKVEEMRKRGIEQQTEYQSLKEREAALRKQINDVNIQIVTAKEKLSEFQQLILKSPERMQADIKKMKVKIKAEDNKIKEKEIEVKEKENSIQSVKEYQESIENSIAVLESIKEEFRYMCEHAKMIELNEQKLEVEEDEVKKLEAQLKSKEEFRSIQGQNSAKHQLLFKKEKEALSELIIKKQNDIAQAKQSLNSLKIYHSSLEQNIDSEADILMEFAEVYKKAKKELDEKEAEFCNLLKTVKESFKLENEEVANALKKKFIIN</sequence>
<gene>
    <name evidence="2" type="ORF">X975_18617</name>
</gene>
<feature type="compositionally biased region" description="Basic and acidic residues" evidence="1">
    <location>
        <begin position="7"/>
        <end position="19"/>
    </location>
</feature>
<proteinExistence type="predicted"/>
<accession>A0A087T489</accession>
<feature type="non-terminal residue" evidence="2">
    <location>
        <position position="271"/>
    </location>
</feature>
<evidence type="ECO:0000256" key="1">
    <source>
        <dbReference type="SAM" id="MobiDB-lite"/>
    </source>
</evidence>
<dbReference type="EMBL" id="KK113348">
    <property type="protein sequence ID" value="KFM59928.1"/>
    <property type="molecule type" value="Genomic_DNA"/>
</dbReference>
<protein>
    <submittedName>
        <fullName evidence="2">Uncharacterized protein</fullName>
    </submittedName>
</protein>
<dbReference type="OMA" id="CEHAKMI"/>
<organism evidence="2 3">
    <name type="scientific">Stegodyphus mimosarum</name>
    <name type="common">African social velvet spider</name>
    <dbReference type="NCBI Taxonomy" id="407821"/>
    <lineage>
        <taxon>Eukaryota</taxon>
        <taxon>Metazoa</taxon>
        <taxon>Ecdysozoa</taxon>
        <taxon>Arthropoda</taxon>
        <taxon>Chelicerata</taxon>
        <taxon>Arachnida</taxon>
        <taxon>Araneae</taxon>
        <taxon>Araneomorphae</taxon>
        <taxon>Entelegynae</taxon>
        <taxon>Eresoidea</taxon>
        <taxon>Eresidae</taxon>
        <taxon>Stegodyphus</taxon>
    </lineage>
</organism>
<reference evidence="2 3" key="1">
    <citation type="submission" date="2013-11" db="EMBL/GenBank/DDBJ databases">
        <title>Genome sequencing of Stegodyphus mimosarum.</title>
        <authorList>
            <person name="Bechsgaard J."/>
        </authorList>
    </citation>
    <scope>NUCLEOTIDE SEQUENCE [LARGE SCALE GENOMIC DNA]</scope>
</reference>
<evidence type="ECO:0000313" key="3">
    <source>
        <dbReference type="Proteomes" id="UP000054359"/>
    </source>
</evidence>